<dbReference type="STRING" id="1290391.M7TWY7"/>
<dbReference type="EMBL" id="KB707886">
    <property type="protein sequence ID" value="EMR85765.1"/>
    <property type="molecule type" value="Genomic_DNA"/>
</dbReference>
<dbReference type="PANTHER" id="PTHR31739:SF25">
    <property type="entry name" value="(E,E)-GERANYLLINALOOL SYNTHASE"/>
    <property type="match status" value="1"/>
</dbReference>
<evidence type="ECO:0000256" key="5">
    <source>
        <dbReference type="ARBA" id="ARBA00023235"/>
    </source>
</evidence>
<dbReference type="InterPro" id="IPR050148">
    <property type="entry name" value="Terpene_synthase-like"/>
</dbReference>
<evidence type="ECO:0000313" key="8">
    <source>
        <dbReference type="EMBL" id="EMR85765.1"/>
    </source>
</evidence>
<reference evidence="9" key="1">
    <citation type="journal article" date="2013" name="Genome Announc.">
        <title>Draft genome sequence of Botrytis cinerea BcDW1, inoculum for noble rot of grape berries.</title>
        <authorList>
            <person name="Blanco-Ulate B."/>
            <person name="Allen G."/>
            <person name="Powell A.L."/>
            <person name="Cantu D."/>
        </authorList>
    </citation>
    <scope>NUCLEOTIDE SEQUENCE [LARGE SCALE GENOMIC DNA]</scope>
    <source>
        <strain evidence="9">BcDW1</strain>
    </source>
</reference>
<dbReference type="GO" id="GO:0000287">
    <property type="term" value="F:magnesium ion binding"/>
    <property type="evidence" value="ECO:0007669"/>
    <property type="project" value="TreeGrafter"/>
</dbReference>
<evidence type="ECO:0000256" key="1">
    <source>
        <dbReference type="ARBA" id="ARBA00001946"/>
    </source>
</evidence>
<protein>
    <submittedName>
        <fullName evidence="8">Putative ent-kaurene synthase protein</fullName>
    </submittedName>
</protein>
<evidence type="ECO:0000256" key="4">
    <source>
        <dbReference type="ARBA" id="ARBA00022842"/>
    </source>
</evidence>
<dbReference type="Gene3D" id="1.50.10.160">
    <property type="match status" value="1"/>
</dbReference>
<dbReference type="InterPro" id="IPR008930">
    <property type="entry name" value="Terpenoid_cyclase/PrenylTrfase"/>
</dbReference>
<dbReference type="GO" id="GO:0016853">
    <property type="term" value="F:isomerase activity"/>
    <property type="evidence" value="ECO:0007669"/>
    <property type="project" value="UniProtKB-KW"/>
</dbReference>
<dbReference type="SUPFAM" id="SSF48239">
    <property type="entry name" value="Terpenoid cyclases/Protein prenyltransferases"/>
    <property type="match status" value="1"/>
</dbReference>
<keyword evidence="6" id="KW-0456">Lyase</keyword>
<name>M7TWY7_BOTF1</name>
<dbReference type="PIRSF" id="PIRSF036498">
    <property type="entry name" value="Ent-kaurene_synthase_fungi"/>
    <property type="match status" value="1"/>
</dbReference>
<evidence type="ECO:0000256" key="2">
    <source>
        <dbReference type="ARBA" id="ARBA00006333"/>
    </source>
</evidence>
<comment type="similarity">
    <text evidence="2">Belongs to the terpene synthase family.</text>
</comment>
<evidence type="ECO:0000256" key="3">
    <source>
        <dbReference type="ARBA" id="ARBA00022723"/>
    </source>
</evidence>
<gene>
    <name evidence="8" type="ORF">BcDW1_5590</name>
</gene>
<dbReference type="GO" id="GO:0016102">
    <property type="term" value="P:diterpenoid biosynthetic process"/>
    <property type="evidence" value="ECO:0007669"/>
    <property type="project" value="TreeGrafter"/>
</dbReference>
<sequence length="952" mass="107171">MPKVDIDLDLQASKLLDKYIENYDDQYGAGSMTTTIYDTAWVSMITKTINGDREWLFLSSFTHILDSQRTHGGWDSYASDIDGILNTAAALLSLLKHHKTPYQLSQAIVDDLPARIKSAGSFLKTRLEDWDLATTQHVAFEILVPNILDLLEQHGEHFNFGCRDSLMNIRDEKLAKIPLNIFYTSQKTSALHSLEGFVGRLDFDKLSHHKVSGSMMGSPSSTAAYLMYSSKWDVESEEYIRRVINVGAGNGDGSVPSAFPSHLFEVSWAVSTMLDSGFSIPNLGQSLKKAASILEHAFSSGAGLIGFAPLFEPDADDTAKGIVALDLLGKEIDKNMLVDRFGQGEWFKTYRSERDASFSTNCNVLKALTCSISSTDKYKAQIEKVMAFLCHFWLNKPTASRDKWNLSSQYSAMLVSQALIACINAWANGALTTLSVDFLKEEVLLVLFQALLRTLQSQKEDGSWERSPEVTAYAVFTIKAVMKLPLFCPLLAQINSTLEKAEYYISDAIHEGLSPGFLWVEKVTYNSSIVSNAYLLSALKSDPTPCAVTSRTTLLFDGLLGDVLPSLQFYERLPMFRNTPRWRLQAYLIEGLLYSKPLRNKCNDAFPIIKKGIDKHLQFVPFTWTGGNNEMGAAIGHDILLEMMAVSAIAFDIDKLMESQVASLPKFQRKLLKNIIKDLFDSDKSEELNNSSQGRKKRKGEFISGDDSSDPNSMLRRGDHHKQCKSMEFDQIVGKFRQFAKYYMKHPETLRASIYDQEQLRLDLLDYLLAHLTQINDNADLREQDIPDTHATKVFHSSRGSFFDWIRSTSGNHTAGPFAFSFFLCLFGPGDGRDSLETVEVKYIAQDVSRHLASMCRLYNDWGSVLRDRDEDNLNSIQFPEFGASSATDEDLRRKLFNVAEYERRCLENSLADLKEAASSHIFKAIKVFCHTADMYGQMYVLKDLTPRIKKS</sequence>
<evidence type="ECO:0000256" key="7">
    <source>
        <dbReference type="SAM" id="MobiDB-lite"/>
    </source>
</evidence>
<keyword evidence="5" id="KW-0413">Isomerase</keyword>
<evidence type="ECO:0000256" key="6">
    <source>
        <dbReference type="ARBA" id="ARBA00023239"/>
    </source>
</evidence>
<dbReference type="AlphaFoldDB" id="M7TWY7"/>
<dbReference type="OrthoDB" id="2343925at2759"/>
<organism evidence="8 9">
    <name type="scientific">Botryotinia fuckeliana (strain BcDW1)</name>
    <name type="common">Noble rot fungus</name>
    <name type="synonym">Botrytis cinerea</name>
    <dbReference type="NCBI Taxonomy" id="1290391"/>
    <lineage>
        <taxon>Eukaryota</taxon>
        <taxon>Fungi</taxon>
        <taxon>Dikarya</taxon>
        <taxon>Ascomycota</taxon>
        <taxon>Pezizomycotina</taxon>
        <taxon>Leotiomycetes</taxon>
        <taxon>Helotiales</taxon>
        <taxon>Sclerotiniaceae</taxon>
        <taxon>Botrytis</taxon>
    </lineage>
</organism>
<feature type="region of interest" description="Disordered" evidence="7">
    <location>
        <begin position="685"/>
        <end position="722"/>
    </location>
</feature>
<keyword evidence="4" id="KW-0460">Magnesium</keyword>
<dbReference type="HOGENOM" id="CLU_005861_0_0_1"/>
<keyword evidence="3" id="KW-0479">Metal-binding</keyword>
<dbReference type="Gene3D" id="1.50.10.20">
    <property type="match status" value="1"/>
</dbReference>
<evidence type="ECO:0000313" key="9">
    <source>
        <dbReference type="Proteomes" id="UP000012045"/>
    </source>
</evidence>
<proteinExistence type="inferred from homology"/>
<dbReference type="InterPro" id="IPR017057">
    <property type="entry name" value="Ent-kaurene_synthase_fun"/>
</dbReference>
<dbReference type="PANTHER" id="PTHR31739">
    <property type="entry name" value="ENT-COPALYL DIPHOSPHATE SYNTHASE, CHLOROPLASTIC"/>
    <property type="match status" value="1"/>
</dbReference>
<dbReference type="GO" id="GO:0010333">
    <property type="term" value="F:terpene synthase activity"/>
    <property type="evidence" value="ECO:0007669"/>
    <property type="project" value="InterPro"/>
</dbReference>
<accession>M7TWY7</accession>
<comment type="cofactor">
    <cofactor evidence="1">
        <name>Mg(2+)</name>
        <dbReference type="ChEBI" id="CHEBI:18420"/>
    </cofactor>
</comment>
<dbReference type="Proteomes" id="UP000012045">
    <property type="component" value="Unassembled WGS sequence"/>
</dbReference>